<dbReference type="AlphaFoldDB" id="A0A7J9DGY8"/>
<organism evidence="1 2">
    <name type="scientific">Gossypium trilobum</name>
    <dbReference type="NCBI Taxonomy" id="34281"/>
    <lineage>
        <taxon>Eukaryota</taxon>
        <taxon>Viridiplantae</taxon>
        <taxon>Streptophyta</taxon>
        <taxon>Embryophyta</taxon>
        <taxon>Tracheophyta</taxon>
        <taxon>Spermatophyta</taxon>
        <taxon>Magnoliopsida</taxon>
        <taxon>eudicotyledons</taxon>
        <taxon>Gunneridae</taxon>
        <taxon>Pentapetalae</taxon>
        <taxon>rosids</taxon>
        <taxon>malvids</taxon>
        <taxon>Malvales</taxon>
        <taxon>Malvaceae</taxon>
        <taxon>Malvoideae</taxon>
        <taxon>Gossypium</taxon>
    </lineage>
</organism>
<name>A0A7J9DGY8_9ROSI</name>
<gene>
    <name evidence="1" type="ORF">Gotri_022780</name>
</gene>
<sequence>MKQITLIQKDNLKIGGMP</sequence>
<keyword evidence="2" id="KW-1185">Reference proteome</keyword>
<dbReference type="Proteomes" id="UP000593568">
    <property type="component" value="Unassembled WGS sequence"/>
</dbReference>
<reference evidence="1 2" key="1">
    <citation type="journal article" date="2019" name="Genome Biol. Evol.">
        <title>Insights into the evolution of the New World diploid cottons (Gossypium, subgenus Houzingenia) based on genome sequencing.</title>
        <authorList>
            <person name="Grover C.E."/>
            <person name="Arick M.A. 2nd"/>
            <person name="Thrash A."/>
            <person name="Conover J.L."/>
            <person name="Sanders W.S."/>
            <person name="Peterson D.G."/>
            <person name="Frelichowski J.E."/>
            <person name="Scheffler J.A."/>
            <person name="Scheffler B.E."/>
            <person name="Wendel J.F."/>
        </authorList>
    </citation>
    <scope>NUCLEOTIDE SEQUENCE [LARGE SCALE GENOMIC DNA]</scope>
    <source>
        <strain evidence="1">8</strain>
        <tissue evidence="1">Leaf</tissue>
    </source>
</reference>
<proteinExistence type="predicted"/>
<accession>A0A7J9DGY8</accession>
<dbReference type="EMBL" id="JABEZW010000002">
    <property type="protein sequence ID" value="MBA0759973.1"/>
    <property type="molecule type" value="Genomic_DNA"/>
</dbReference>
<comment type="caution">
    <text evidence="1">The sequence shown here is derived from an EMBL/GenBank/DDBJ whole genome shotgun (WGS) entry which is preliminary data.</text>
</comment>
<protein>
    <submittedName>
        <fullName evidence="1">Uncharacterized protein</fullName>
    </submittedName>
</protein>
<evidence type="ECO:0000313" key="2">
    <source>
        <dbReference type="Proteomes" id="UP000593568"/>
    </source>
</evidence>
<evidence type="ECO:0000313" key="1">
    <source>
        <dbReference type="EMBL" id="MBA0759973.1"/>
    </source>
</evidence>